<evidence type="ECO:0000256" key="1">
    <source>
        <dbReference type="SAM" id="Phobius"/>
    </source>
</evidence>
<keyword evidence="1" id="KW-0472">Membrane</keyword>
<keyword evidence="3" id="KW-1185">Reference proteome</keyword>
<dbReference type="InterPro" id="IPR011990">
    <property type="entry name" value="TPR-like_helical_dom_sf"/>
</dbReference>
<name>A0A1M4X4H2_9FIRM</name>
<dbReference type="Gene3D" id="1.25.40.10">
    <property type="entry name" value="Tetratricopeptide repeat domain"/>
    <property type="match status" value="2"/>
</dbReference>
<evidence type="ECO:0000313" key="3">
    <source>
        <dbReference type="Proteomes" id="UP000184114"/>
    </source>
</evidence>
<dbReference type="STRING" id="1123404.SAMN02745784_02116"/>
<protein>
    <recommendedName>
        <fullName evidence="4">Tetratricopeptide repeat-containing protein</fullName>
    </recommendedName>
</protein>
<dbReference type="GeneID" id="90994114"/>
<evidence type="ECO:0008006" key="4">
    <source>
        <dbReference type="Google" id="ProtNLM"/>
    </source>
</evidence>
<accession>A0A1M4X4H2</accession>
<organism evidence="2 3">
    <name type="scientific">Tissierella praeacuta DSM 18095</name>
    <dbReference type="NCBI Taxonomy" id="1123404"/>
    <lineage>
        <taxon>Bacteria</taxon>
        <taxon>Bacillati</taxon>
        <taxon>Bacillota</taxon>
        <taxon>Tissierellia</taxon>
        <taxon>Tissierellales</taxon>
        <taxon>Tissierellaceae</taxon>
        <taxon>Tissierella</taxon>
    </lineage>
</organism>
<gene>
    <name evidence="2" type="ORF">SAMN02745784_02116</name>
</gene>
<dbReference type="EMBL" id="FQTY01000009">
    <property type="protein sequence ID" value="SHE88376.1"/>
    <property type="molecule type" value="Genomic_DNA"/>
</dbReference>
<evidence type="ECO:0000313" key="2">
    <source>
        <dbReference type="EMBL" id="SHE88376.1"/>
    </source>
</evidence>
<reference evidence="3" key="1">
    <citation type="submission" date="2016-11" db="EMBL/GenBank/DDBJ databases">
        <authorList>
            <person name="Varghese N."/>
            <person name="Submissions S."/>
        </authorList>
    </citation>
    <scope>NUCLEOTIDE SEQUENCE [LARGE SCALE GENOMIC DNA]</scope>
    <source>
        <strain evidence="3">DSM 18095</strain>
    </source>
</reference>
<keyword evidence="1" id="KW-0812">Transmembrane</keyword>
<dbReference type="SUPFAM" id="SSF48452">
    <property type="entry name" value="TPR-like"/>
    <property type="match status" value="2"/>
</dbReference>
<dbReference type="Proteomes" id="UP000184114">
    <property type="component" value="Unassembled WGS sequence"/>
</dbReference>
<dbReference type="AlphaFoldDB" id="A0A1M4X4H2"/>
<feature type="transmembrane region" description="Helical" evidence="1">
    <location>
        <begin position="7"/>
        <end position="28"/>
    </location>
</feature>
<dbReference type="SMART" id="SM00028">
    <property type="entry name" value="TPR"/>
    <property type="match status" value="2"/>
</dbReference>
<dbReference type="InterPro" id="IPR019734">
    <property type="entry name" value="TPR_rpt"/>
</dbReference>
<dbReference type="RefSeq" id="WP_072976193.1">
    <property type="nucleotide sequence ID" value="NZ_FQTY01000009.1"/>
</dbReference>
<sequence>MKIKVKVKTLILISLGILFFIFAVIPFANIELANYFSNSKPEIAEKLYDYYLRYPIALRKDEALYKSAQSTMNGFSRYNIMMGMQLGEKTLDYTTINNTIDKYKNIIRDYSKSDYYTLAYKGILDSYIYLGDSDNLKKWIDWGKLQDYKKTKDISVLYEGYNYFANREYNKAEELLSTFVLGNNDMDYIYYFLKGHIEFAKEDFNKALEYYNKASEIGWQYRTGFFGSVVPDGRRFWLDELDFYKGENKIKGRVTADGVGIPFVEIYLQYPNQGYASRGIDFVAITDKDGYYETIGIKEGRYDLGIGIGTAIFFDKAYLTKNVYNLQVSDNVEFDFEFKTPMKVISPKPEELVEGNKFEVKWEEVNEADYYTVRAVAIDDGSSMTVSIRDENGKNKIKGNKAVFNIEMLKNSPTGYSMDDDEIVNPEAIMGYIHGETMIPIIVNAYDKNGNMLSSSVPMTSRYENVPSIKIVGKLTVGEKLIVNKEYEKAVGYYENLLLEDKDNIKALSYLSKLYIFGWGKGTKDVHKAIDCGTKVYNLSGNADVILRVLGQMNSNDYRDNKEIIKELFDIIPNEYRDIYFYWYRGEYYRALGEFEKARKDFLFTDNIFLSDIIYIDLYYGKYERAIDFLRNNNVRFYYMNKGKLIEGIELLSKLPQDDKEYTIFREYLFRILKREGDYNYRKEDFDKVYNSIKNLGIKIILNEIKIDNNW</sequence>
<keyword evidence="1" id="KW-1133">Transmembrane helix</keyword>
<proteinExistence type="predicted"/>